<gene>
    <name evidence="5 8" type="primary">fmt</name>
    <name evidence="8" type="ORF">GCM10010094_70010</name>
</gene>
<dbReference type="CDD" id="cd08704">
    <property type="entry name" value="Met_tRNA_FMT_C"/>
    <property type="match status" value="1"/>
</dbReference>
<dbReference type="RefSeq" id="WP_189325777.1">
    <property type="nucleotide sequence ID" value="NZ_BMPQ01000025.1"/>
</dbReference>
<dbReference type="InterPro" id="IPR036477">
    <property type="entry name" value="Formyl_transf_N_sf"/>
</dbReference>
<comment type="similarity">
    <text evidence="1 5">Belongs to the Fmt family.</text>
</comment>
<dbReference type="HAMAP" id="MF_00182">
    <property type="entry name" value="Formyl_trans"/>
    <property type="match status" value="1"/>
</dbReference>
<evidence type="ECO:0000313" key="8">
    <source>
        <dbReference type="EMBL" id="GGK99107.1"/>
    </source>
</evidence>
<dbReference type="InterPro" id="IPR044135">
    <property type="entry name" value="Met-tRNA-FMT_C"/>
</dbReference>
<evidence type="ECO:0000256" key="1">
    <source>
        <dbReference type="ARBA" id="ARBA00010699"/>
    </source>
</evidence>
<dbReference type="SUPFAM" id="SSF50486">
    <property type="entry name" value="FMT C-terminal domain-like"/>
    <property type="match status" value="1"/>
</dbReference>
<dbReference type="InterPro" id="IPR011034">
    <property type="entry name" value="Formyl_transferase-like_C_sf"/>
</dbReference>
<feature type="binding site" evidence="5">
    <location>
        <begin position="110"/>
        <end position="113"/>
    </location>
    <ligand>
        <name>(6S)-5,6,7,8-tetrahydrofolate</name>
        <dbReference type="ChEBI" id="CHEBI:57453"/>
    </ligand>
</feature>
<feature type="domain" description="Formyl transferase N-terminal" evidence="6">
    <location>
        <begin position="1"/>
        <end position="179"/>
    </location>
</feature>
<evidence type="ECO:0000256" key="3">
    <source>
        <dbReference type="ARBA" id="ARBA00022679"/>
    </source>
</evidence>
<dbReference type="GO" id="GO:0004479">
    <property type="term" value="F:methionyl-tRNA formyltransferase activity"/>
    <property type="evidence" value="ECO:0007669"/>
    <property type="project" value="UniProtKB-UniRule"/>
</dbReference>
<evidence type="ECO:0000259" key="6">
    <source>
        <dbReference type="Pfam" id="PF00551"/>
    </source>
</evidence>
<dbReference type="InterPro" id="IPR005793">
    <property type="entry name" value="Formyl_trans_C"/>
</dbReference>
<evidence type="ECO:0000313" key="9">
    <source>
        <dbReference type="Proteomes" id="UP000637788"/>
    </source>
</evidence>
<accession>A0A917RBU8</accession>
<feature type="domain" description="Formyl transferase C-terminal" evidence="7">
    <location>
        <begin position="204"/>
        <end position="300"/>
    </location>
</feature>
<evidence type="ECO:0000256" key="2">
    <source>
        <dbReference type="ARBA" id="ARBA00012261"/>
    </source>
</evidence>
<dbReference type="PANTHER" id="PTHR11138">
    <property type="entry name" value="METHIONYL-TRNA FORMYLTRANSFERASE"/>
    <property type="match status" value="1"/>
</dbReference>
<sequence length="310" mass="32646">MKLVFAGTPEVAVPALDALIASGRHEVAAVVTRPDAPAGRGRRLVASPVAERAEEAGIEVLKPVKPRDPEFLERLREIGPDCCPVVAYGALLPRVALDIPAHGWVNLHFSLLPAWRGAAPVQHAVMAGDEITGASTFLIEEGLDSGPVYGTVTEEVRPTDTSGDLLTRLAFAGAGLLVATMDGIADGTLKAVPQPAEGVTIAPKLTVEDAEIGWSAPALRVDRVVRGCTPAPGAWTVFRGERLKLIQVALVPERTDLAPGELSVAKNNVYVGTGSHAVELLWVQAQGKKPMRAADWARGARIASDERVGV</sequence>
<organism evidence="8 9">
    <name type="scientific">Streptomyces flaveus</name>
    <dbReference type="NCBI Taxonomy" id="66370"/>
    <lineage>
        <taxon>Bacteria</taxon>
        <taxon>Bacillati</taxon>
        <taxon>Actinomycetota</taxon>
        <taxon>Actinomycetes</taxon>
        <taxon>Kitasatosporales</taxon>
        <taxon>Streptomycetaceae</taxon>
        <taxon>Streptomyces</taxon>
        <taxon>Streptomyces aurantiacus group</taxon>
    </lineage>
</organism>
<evidence type="ECO:0000256" key="4">
    <source>
        <dbReference type="ARBA" id="ARBA00022917"/>
    </source>
</evidence>
<dbReference type="Proteomes" id="UP000637788">
    <property type="component" value="Unassembled WGS sequence"/>
</dbReference>
<protein>
    <recommendedName>
        <fullName evidence="2 5">Methionyl-tRNA formyltransferase</fullName>
        <ecNumber evidence="2 5">2.1.2.9</ecNumber>
    </recommendedName>
</protein>
<keyword evidence="9" id="KW-1185">Reference proteome</keyword>
<dbReference type="Pfam" id="PF00551">
    <property type="entry name" value="Formyl_trans_N"/>
    <property type="match status" value="1"/>
</dbReference>
<reference evidence="8" key="2">
    <citation type="submission" date="2020-09" db="EMBL/GenBank/DDBJ databases">
        <authorList>
            <person name="Sun Q."/>
            <person name="Ohkuma M."/>
        </authorList>
    </citation>
    <scope>NUCLEOTIDE SEQUENCE</scope>
    <source>
        <strain evidence="8">JCM 3035</strain>
    </source>
</reference>
<dbReference type="AlphaFoldDB" id="A0A917RBU8"/>
<dbReference type="Gene3D" id="3.40.50.12230">
    <property type="match status" value="1"/>
</dbReference>
<dbReference type="FunFam" id="3.40.50.12230:FF:000001">
    <property type="entry name" value="Methionyl-tRNA formyltransferase"/>
    <property type="match status" value="1"/>
</dbReference>
<dbReference type="InterPro" id="IPR002376">
    <property type="entry name" value="Formyl_transf_N"/>
</dbReference>
<comment type="caution">
    <text evidence="8">The sequence shown here is derived from an EMBL/GenBank/DDBJ whole genome shotgun (WGS) entry which is preliminary data.</text>
</comment>
<dbReference type="InterPro" id="IPR005794">
    <property type="entry name" value="Fmt"/>
</dbReference>
<dbReference type="InterPro" id="IPR041711">
    <property type="entry name" value="Met-tRNA-FMT_N"/>
</dbReference>
<dbReference type="EC" id="2.1.2.9" evidence="2 5"/>
<dbReference type="NCBIfam" id="TIGR00460">
    <property type="entry name" value="fmt"/>
    <property type="match status" value="1"/>
</dbReference>
<dbReference type="CDD" id="cd08646">
    <property type="entry name" value="FMT_core_Met-tRNA-FMT_N"/>
    <property type="match status" value="1"/>
</dbReference>
<name>A0A917RBU8_9ACTN</name>
<keyword evidence="4 5" id="KW-0648">Protein biosynthesis</keyword>
<dbReference type="Pfam" id="PF02911">
    <property type="entry name" value="Formyl_trans_C"/>
    <property type="match status" value="1"/>
</dbReference>
<keyword evidence="3 5" id="KW-0808">Transferase</keyword>
<dbReference type="GO" id="GO:0005829">
    <property type="term" value="C:cytosol"/>
    <property type="evidence" value="ECO:0007669"/>
    <property type="project" value="TreeGrafter"/>
</dbReference>
<comment type="function">
    <text evidence="5">Attaches a formyl group to the free amino group of methionyl-tRNA(fMet). The formyl group appears to play a dual role in the initiator identity of N-formylmethionyl-tRNA by promoting its recognition by IF2 and preventing the misappropriation of this tRNA by the elongation apparatus.</text>
</comment>
<evidence type="ECO:0000259" key="7">
    <source>
        <dbReference type="Pfam" id="PF02911"/>
    </source>
</evidence>
<comment type="catalytic activity">
    <reaction evidence="5">
        <text>L-methionyl-tRNA(fMet) + (6R)-10-formyltetrahydrofolate = N-formyl-L-methionyl-tRNA(fMet) + (6S)-5,6,7,8-tetrahydrofolate + H(+)</text>
        <dbReference type="Rhea" id="RHEA:24380"/>
        <dbReference type="Rhea" id="RHEA-COMP:9952"/>
        <dbReference type="Rhea" id="RHEA-COMP:9953"/>
        <dbReference type="ChEBI" id="CHEBI:15378"/>
        <dbReference type="ChEBI" id="CHEBI:57453"/>
        <dbReference type="ChEBI" id="CHEBI:78530"/>
        <dbReference type="ChEBI" id="CHEBI:78844"/>
        <dbReference type="ChEBI" id="CHEBI:195366"/>
        <dbReference type="EC" id="2.1.2.9"/>
    </reaction>
</comment>
<proteinExistence type="inferred from homology"/>
<reference evidence="8" key="1">
    <citation type="journal article" date="2014" name="Int. J. Syst. Evol. Microbiol.">
        <title>Complete genome sequence of Corynebacterium casei LMG S-19264T (=DSM 44701T), isolated from a smear-ripened cheese.</title>
        <authorList>
            <consortium name="US DOE Joint Genome Institute (JGI-PGF)"/>
            <person name="Walter F."/>
            <person name="Albersmeier A."/>
            <person name="Kalinowski J."/>
            <person name="Ruckert C."/>
        </authorList>
    </citation>
    <scope>NUCLEOTIDE SEQUENCE</scope>
    <source>
        <strain evidence="8">JCM 3035</strain>
    </source>
</reference>
<dbReference type="EMBL" id="BMPQ01000025">
    <property type="protein sequence ID" value="GGK99107.1"/>
    <property type="molecule type" value="Genomic_DNA"/>
</dbReference>
<dbReference type="SUPFAM" id="SSF53328">
    <property type="entry name" value="Formyltransferase"/>
    <property type="match status" value="1"/>
</dbReference>
<evidence type="ECO:0000256" key="5">
    <source>
        <dbReference type="HAMAP-Rule" id="MF_00182"/>
    </source>
</evidence>
<dbReference type="PANTHER" id="PTHR11138:SF5">
    <property type="entry name" value="METHIONYL-TRNA FORMYLTRANSFERASE, MITOCHONDRIAL"/>
    <property type="match status" value="1"/>
</dbReference>